<dbReference type="OrthoDB" id="2970790at2759"/>
<dbReference type="AlphaFoldDB" id="A0A8H5CIB3"/>
<name>A0A8H5CIB3_9AGAR</name>
<reference evidence="2 3" key="1">
    <citation type="journal article" date="2020" name="ISME J.">
        <title>Uncovering the hidden diversity of litter-decomposition mechanisms in mushroom-forming fungi.</title>
        <authorList>
            <person name="Floudas D."/>
            <person name="Bentzer J."/>
            <person name="Ahren D."/>
            <person name="Johansson T."/>
            <person name="Persson P."/>
            <person name="Tunlid A."/>
        </authorList>
    </citation>
    <scope>NUCLEOTIDE SEQUENCE [LARGE SCALE GENOMIC DNA]</scope>
    <source>
        <strain evidence="2 3">CBS 175.51</strain>
    </source>
</reference>
<gene>
    <name evidence="2" type="ORF">D9611_001165</name>
</gene>
<feature type="region of interest" description="Disordered" evidence="1">
    <location>
        <begin position="1"/>
        <end position="21"/>
    </location>
</feature>
<evidence type="ECO:0000256" key="1">
    <source>
        <dbReference type="SAM" id="MobiDB-lite"/>
    </source>
</evidence>
<evidence type="ECO:0000313" key="2">
    <source>
        <dbReference type="EMBL" id="KAF5342336.1"/>
    </source>
</evidence>
<dbReference type="EMBL" id="JAACJK010000001">
    <property type="protein sequence ID" value="KAF5342336.1"/>
    <property type="molecule type" value="Genomic_DNA"/>
</dbReference>
<proteinExistence type="predicted"/>
<sequence length="401" mass="45101">MVQSLAFTDSSSGPQQNAPRSDPPLCCLTICSAGPDCNHTLKIYGERRRWSASTQYSRRHRRALPNSWYYRQFVSFGLQSTDSSLSTPDHRASEHTRSQSLLYARFNSSFSVRNTELNPPTTTYTKGKTLLEYRARMTVLNYEEFDKATIINLLFKNLETRLANTGRTWTATHLFKVKCYAQDARDYFRDILLQSLQTSQDYRVDNTCYPSITSLYPSFTSELGDPFEAVCLVPGPEDHLGRRQEEQDSNATDESSGMQAYSVSNPNSELQEQEYEAKGVLESVEKLAVLILFSEHMIAYCDSRWKEVDTSGIDYVALVNGVLEDDARAVEKLDAAEQLVLDLEPLFEDKLTLSQSQSLSYLLGSGRGLMDPEEVMNLVESAQSQEADALQGLGMNIGIAI</sequence>
<feature type="region of interest" description="Disordered" evidence="1">
    <location>
        <begin position="238"/>
        <end position="269"/>
    </location>
</feature>
<feature type="compositionally biased region" description="Polar residues" evidence="1">
    <location>
        <begin position="249"/>
        <end position="269"/>
    </location>
</feature>
<protein>
    <submittedName>
        <fullName evidence="2">Uncharacterized protein</fullName>
    </submittedName>
</protein>
<comment type="caution">
    <text evidence="2">The sequence shown here is derived from an EMBL/GenBank/DDBJ whole genome shotgun (WGS) entry which is preliminary data.</text>
</comment>
<evidence type="ECO:0000313" key="3">
    <source>
        <dbReference type="Proteomes" id="UP000541558"/>
    </source>
</evidence>
<feature type="compositionally biased region" description="Polar residues" evidence="1">
    <location>
        <begin position="1"/>
        <end position="19"/>
    </location>
</feature>
<dbReference type="Proteomes" id="UP000541558">
    <property type="component" value="Unassembled WGS sequence"/>
</dbReference>
<organism evidence="2 3">
    <name type="scientific">Ephemerocybe angulata</name>
    <dbReference type="NCBI Taxonomy" id="980116"/>
    <lineage>
        <taxon>Eukaryota</taxon>
        <taxon>Fungi</taxon>
        <taxon>Dikarya</taxon>
        <taxon>Basidiomycota</taxon>
        <taxon>Agaricomycotina</taxon>
        <taxon>Agaricomycetes</taxon>
        <taxon>Agaricomycetidae</taxon>
        <taxon>Agaricales</taxon>
        <taxon>Agaricineae</taxon>
        <taxon>Psathyrellaceae</taxon>
        <taxon>Ephemerocybe</taxon>
    </lineage>
</organism>
<keyword evidence="3" id="KW-1185">Reference proteome</keyword>
<accession>A0A8H5CIB3</accession>